<evidence type="ECO:0000256" key="1">
    <source>
        <dbReference type="ARBA" id="ARBA00000085"/>
    </source>
</evidence>
<feature type="domain" description="Histidine kinase" evidence="7">
    <location>
        <begin position="827"/>
        <end position="1024"/>
    </location>
</feature>
<dbReference type="GO" id="GO:0006355">
    <property type="term" value="P:regulation of DNA-templated transcription"/>
    <property type="evidence" value="ECO:0007669"/>
    <property type="project" value="InterPro"/>
</dbReference>
<dbReference type="Gene3D" id="3.30.565.10">
    <property type="entry name" value="Histidine kinase-like ATPase, C-terminal domain"/>
    <property type="match status" value="1"/>
</dbReference>
<dbReference type="GeneID" id="25394223"/>
<evidence type="ECO:0000256" key="4">
    <source>
        <dbReference type="ARBA" id="ARBA00022679"/>
    </source>
</evidence>
<evidence type="ECO:0000259" key="10">
    <source>
        <dbReference type="PROSITE" id="PS50113"/>
    </source>
</evidence>
<dbReference type="AlphaFoldDB" id="B8GEN8"/>
<evidence type="ECO:0000256" key="2">
    <source>
        <dbReference type="ARBA" id="ARBA00012438"/>
    </source>
</evidence>
<dbReference type="Gene3D" id="3.30.450.40">
    <property type="match status" value="1"/>
</dbReference>
<dbReference type="EMBL" id="CP001338">
    <property type="protein sequence ID" value="ACL17739.1"/>
    <property type="molecule type" value="Genomic_DNA"/>
</dbReference>
<dbReference type="InterPro" id="IPR005467">
    <property type="entry name" value="His_kinase_dom"/>
</dbReference>
<dbReference type="PANTHER" id="PTHR43304">
    <property type="entry name" value="PHYTOCHROME-LIKE PROTEIN CPH1"/>
    <property type="match status" value="1"/>
</dbReference>
<dbReference type="Pfam" id="PF13185">
    <property type="entry name" value="GAF_2"/>
    <property type="match status" value="1"/>
</dbReference>
<dbReference type="Pfam" id="PF00072">
    <property type="entry name" value="Response_reg"/>
    <property type="match status" value="1"/>
</dbReference>
<evidence type="ECO:0000259" key="7">
    <source>
        <dbReference type="PROSITE" id="PS50109"/>
    </source>
</evidence>
<feature type="domain" description="PAC" evidence="10">
    <location>
        <begin position="764"/>
        <end position="816"/>
    </location>
</feature>
<dbReference type="InterPro" id="IPR035965">
    <property type="entry name" value="PAS-like_dom_sf"/>
</dbReference>
<dbReference type="KEGG" id="mpl:Mpal_2462"/>
<dbReference type="PROSITE" id="PS50112">
    <property type="entry name" value="PAS"/>
    <property type="match status" value="3"/>
</dbReference>
<dbReference type="GO" id="GO:0004673">
    <property type="term" value="F:protein histidine kinase activity"/>
    <property type="evidence" value="ECO:0007669"/>
    <property type="project" value="UniProtKB-EC"/>
</dbReference>
<dbReference type="SMART" id="SM00091">
    <property type="entry name" value="PAS"/>
    <property type="match status" value="4"/>
</dbReference>
<keyword evidence="3 6" id="KW-0597">Phosphoprotein</keyword>
<dbReference type="CDD" id="cd00156">
    <property type="entry name" value="REC"/>
    <property type="match status" value="1"/>
</dbReference>
<dbReference type="Gene3D" id="3.30.450.20">
    <property type="entry name" value="PAS domain"/>
    <property type="match status" value="4"/>
</dbReference>
<evidence type="ECO:0000256" key="6">
    <source>
        <dbReference type="PROSITE-ProRule" id="PRU00169"/>
    </source>
</evidence>
<dbReference type="InterPro" id="IPR004358">
    <property type="entry name" value="Sig_transdc_His_kin-like_C"/>
</dbReference>
<dbReference type="SUPFAM" id="SSF55781">
    <property type="entry name" value="GAF domain-like"/>
    <property type="match status" value="1"/>
</dbReference>
<dbReference type="CDD" id="cd00075">
    <property type="entry name" value="HATPase"/>
    <property type="match status" value="1"/>
</dbReference>
<dbReference type="InterPro" id="IPR003594">
    <property type="entry name" value="HATPase_dom"/>
</dbReference>
<evidence type="ECO:0000259" key="9">
    <source>
        <dbReference type="PROSITE" id="PS50112"/>
    </source>
</evidence>
<gene>
    <name evidence="11" type="ordered locus">Mpal_2462</name>
</gene>
<dbReference type="CDD" id="cd00130">
    <property type="entry name" value="PAS"/>
    <property type="match status" value="4"/>
</dbReference>
<dbReference type="STRING" id="521011.Mpal_2462"/>
<protein>
    <recommendedName>
        <fullName evidence="2">histidine kinase</fullName>
        <ecNumber evidence="2">2.7.13.3</ecNumber>
    </recommendedName>
</protein>
<dbReference type="SUPFAM" id="SSF52172">
    <property type="entry name" value="CheY-like"/>
    <property type="match status" value="1"/>
</dbReference>
<keyword evidence="5 11" id="KW-0418">Kinase</keyword>
<dbReference type="Gene3D" id="3.40.50.2300">
    <property type="match status" value="1"/>
</dbReference>
<dbReference type="OrthoDB" id="230688at2157"/>
<feature type="domain" description="PAS" evidence="9">
    <location>
        <begin position="315"/>
        <end position="386"/>
    </location>
</feature>
<proteinExistence type="predicted"/>
<organism evidence="11 12">
    <name type="scientific">Methanosphaerula palustris (strain ATCC BAA-1556 / DSM 19958 / E1-9c)</name>
    <dbReference type="NCBI Taxonomy" id="521011"/>
    <lineage>
        <taxon>Archaea</taxon>
        <taxon>Methanobacteriati</taxon>
        <taxon>Methanobacteriota</taxon>
        <taxon>Stenosarchaea group</taxon>
        <taxon>Methanomicrobia</taxon>
        <taxon>Methanomicrobiales</taxon>
        <taxon>Methanoregulaceae</taxon>
        <taxon>Methanosphaerula</taxon>
    </lineage>
</organism>
<name>B8GEN8_METPE</name>
<dbReference type="SUPFAM" id="SSF55785">
    <property type="entry name" value="PYP-like sensor domain (PAS domain)"/>
    <property type="match status" value="4"/>
</dbReference>
<dbReference type="InterPro" id="IPR000700">
    <property type="entry name" value="PAS-assoc_C"/>
</dbReference>
<dbReference type="SMART" id="SM00086">
    <property type="entry name" value="PAC"/>
    <property type="match status" value="2"/>
</dbReference>
<dbReference type="InterPro" id="IPR011006">
    <property type="entry name" value="CheY-like_superfamily"/>
</dbReference>
<dbReference type="SMART" id="SM00448">
    <property type="entry name" value="REC"/>
    <property type="match status" value="1"/>
</dbReference>
<evidence type="ECO:0000313" key="11">
    <source>
        <dbReference type="EMBL" id="ACL17739.1"/>
    </source>
</evidence>
<dbReference type="eggNOG" id="arCOG06192">
    <property type="taxonomic scope" value="Archaea"/>
</dbReference>
<sequence>MISVLYVDDESALLEIGKLYLERTTEFSVTTALSAPAALDLMKSNEIQAVVSDYQMPGMDGIELLKKIRTTNKTIPFILFTGRGREEVAIDAFENGADFYLQKGGAPKPQFAELTHKIKAAVEHRRADQQVTIVNRLYSVLSTTNKAIVHIHDRTELLKEICRIVVDDGGFMMAWAGIVDDEKHLIEPIAQAGHVEGYLDSISISTDDVPHGQGPTGTAFREGRSNVCNDIENNSAMVAWRKGALERGYRSLAAFPFALGTENAGVLTFFAAEPGFFTDRIIRLLHEQSGDISFALATLDHEEKRRTAEGELRRSELRYRRLFQTAQDAILILDGDTGEIIDANKFILDMLGYPLDYFIGKHLWELGFIQDKSLAKKAFTELKTEGYIRYEDLPLETIQGRTMNVEFISNIYFVDDKRIIQCNIRDISERKHAEDDLKRSELKYRRLFQTAQDAILILNGDTGEIIDANKFILDMLGYPLDYFLGKHLWELGFIQDKSLAKKAFTELKTEGYIRYEDLPLETIQGRTMNVEFISNVYLVDDRRIIQCNIRDISERKHAEEALLESEAKFRTLFESASDAIFIMNRTVFLECNHSTEVMYACPRDQIIGHSPVEFLPERQPDGSLSAEKAKEKIDAAFSGEPQFFEGVLARHDRTPFDVEMTLNRIVLRGDYCLQAIVRDISDRRRVEEALHELGAYNRSLIEASIDPLVTINRDGKIQDVNTATEEATGMPRADLIGTDFSDYFTEPDRAEAGYKMVFRDGTVVDYALEIRHRDGRVTPVQYNATVYRDESGKIVGVFAAVRDITELKRVEDALKLANRKLNLLFSITRHDINNQLTALQGYLNIIADSQLDLAFSENFEKISTATKWISAMIQFTKEYEAIGVNAPVWQDIRILVNTAARTVPFGQVMMKNDLPAGTEIFADLLIVKVCYNLMDNAVRYGGTITTIRFFVQESGDDLLIVCEDDGDGVPAEHKEKIFERGFGKNTGLGLAISREILDITGIAIHEIGEPGTGARFEILVPKGMWRITGKNT</sequence>
<comment type="catalytic activity">
    <reaction evidence="1">
        <text>ATP + protein L-histidine = ADP + protein N-phospho-L-histidine.</text>
        <dbReference type="EC" id="2.7.13.3"/>
    </reaction>
</comment>
<dbReference type="Pfam" id="PF00989">
    <property type="entry name" value="PAS"/>
    <property type="match status" value="2"/>
</dbReference>
<evidence type="ECO:0000313" key="12">
    <source>
        <dbReference type="Proteomes" id="UP000002457"/>
    </source>
</evidence>
<reference evidence="11 12" key="1">
    <citation type="journal article" date="2015" name="Genome Announc.">
        <title>Complete Genome Sequence of Methanosphaerula palustris E1-9CT, a Hydrogenotrophic Methanogen Isolated from a Minerotrophic Fen Peatland.</title>
        <authorList>
            <person name="Cadillo-Quiroz H."/>
            <person name="Browne P."/>
            <person name="Kyrpides N."/>
            <person name="Woyke T."/>
            <person name="Goodwin L."/>
            <person name="Detter C."/>
            <person name="Yavitt J.B."/>
            <person name="Zinder S.H."/>
        </authorList>
    </citation>
    <scope>NUCLEOTIDE SEQUENCE [LARGE SCALE GENOMIC DNA]</scope>
    <source>
        <strain evidence="12">ATCC BAA-1556 / DSM 19958 / E1-9c</strain>
    </source>
</reference>
<dbReference type="InterPro" id="IPR001610">
    <property type="entry name" value="PAC"/>
</dbReference>
<dbReference type="Proteomes" id="UP000002457">
    <property type="component" value="Chromosome"/>
</dbReference>
<dbReference type="InterPro" id="IPR029016">
    <property type="entry name" value="GAF-like_dom_sf"/>
</dbReference>
<dbReference type="RefSeq" id="WP_012619058.1">
    <property type="nucleotide sequence ID" value="NC_011832.1"/>
</dbReference>
<dbReference type="SMART" id="SM00387">
    <property type="entry name" value="HATPase_c"/>
    <property type="match status" value="1"/>
</dbReference>
<feature type="modified residue" description="4-aspartylphosphate" evidence="6">
    <location>
        <position position="53"/>
    </location>
</feature>
<dbReference type="NCBIfam" id="TIGR00229">
    <property type="entry name" value="sensory_box"/>
    <property type="match status" value="4"/>
</dbReference>
<dbReference type="InterPro" id="IPR001789">
    <property type="entry name" value="Sig_transdc_resp-reg_receiver"/>
</dbReference>
<dbReference type="InterPro" id="IPR003018">
    <property type="entry name" value="GAF"/>
</dbReference>
<keyword evidence="4" id="KW-0808">Transferase</keyword>
<evidence type="ECO:0000256" key="3">
    <source>
        <dbReference type="ARBA" id="ARBA00022553"/>
    </source>
</evidence>
<evidence type="ECO:0000256" key="5">
    <source>
        <dbReference type="ARBA" id="ARBA00022777"/>
    </source>
</evidence>
<accession>B8GEN8</accession>
<dbReference type="HOGENOM" id="CLU_320209_0_0_2"/>
<dbReference type="InterPro" id="IPR036890">
    <property type="entry name" value="HATPase_C_sf"/>
</dbReference>
<dbReference type="SUPFAM" id="SSF55874">
    <property type="entry name" value="ATPase domain of HSP90 chaperone/DNA topoisomerase II/histidine kinase"/>
    <property type="match status" value="1"/>
</dbReference>
<dbReference type="InterPro" id="IPR000014">
    <property type="entry name" value="PAS"/>
</dbReference>
<dbReference type="PROSITE" id="PS50113">
    <property type="entry name" value="PAC"/>
    <property type="match status" value="1"/>
</dbReference>
<dbReference type="GO" id="GO:0000160">
    <property type="term" value="P:phosphorelay signal transduction system"/>
    <property type="evidence" value="ECO:0007669"/>
    <property type="project" value="InterPro"/>
</dbReference>
<dbReference type="PANTHER" id="PTHR43304:SF1">
    <property type="entry name" value="PAC DOMAIN-CONTAINING PROTEIN"/>
    <property type="match status" value="1"/>
</dbReference>
<dbReference type="eggNOG" id="arCOG02385">
    <property type="taxonomic scope" value="Archaea"/>
</dbReference>
<evidence type="ECO:0000259" key="8">
    <source>
        <dbReference type="PROSITE" id="PS50110"/>
    </source>
</evidence>
<dbReference type="EC" id="2.7.13.3" evidence="2"/>
<feature type="domain" description="PAS" evidence="9">
    <location>
        <begin position="698"/>
        <end position="748"/>
    </location>
</feature>
<dbReference type="InterPro" id="IPR013767">
    <property type="entry name" value="PAS_fold"/>
</dbReference>
<feature type="domain" description="PAS" evidence="9">
    <location>
        <begin position="440"/>
        <end position="511"/>
    </location>
</feature>
<feature type="domain" description="Response regulatory" evidence="8">
    <location>
        <begin position="3"/>
        <end position="118"/>
    </location>
</feature>
<keyword evidence="12" id="KW-1185">Reference proteome</keyword>
<dbReference type="Pfam" id="PF02518">
    <property type="entry name" value="HATPase_c"/>
    <property type="match status" value="1"/>
</dbReference>
<dbReference type="PRINTS" id="PR00344">
    <property type="entry name" value="BCTRLSENSOR"/>
</dbReference>
<dbReference type="Pfam" id="PF13188">
    <property type="entry name" value="PAS_8"/>
    <property type="match status" value="2"/>
</dbReference>
<dbReference type="PROSITE" id="PS50110">
    <property type="entry name" value="RESPONSE_REGULATORY"/>
    <property type="match status" value="1"/>
</dbReference>
<dbReference type="InterPro" id="IPR052162">
    <property type="entry name" value="Sensor_kinase/Photoreceptor"/>
</dbReference>
<dbReference type="PROSITE" id="PS50109">
    <property type="entry name" value="HIS_KIN"/>
    <property type="match status" value="1"/>
</dbReference>